<keyword evidence="2" id="KW-1185">Reference proteome</keyword>
<accession>A0A4Y7IIA9</accession>
<dbReference type="EMBL" id="CM010715">
    <property type="protein sequence ID" value="RZC47442.1"/>
    <property type="molecule type" value="Genomic_DNA"/>
</dbReference>
<proteinExistence type="predicted"/>
<dbReference type="Gramene" id="RZC47442">
    <property type="protein sequence ID" value="RZC47442"/>
    <property type="gene ID" value="C5167_040401"/>
</dbReference>
<name>A0A4Y7IIA9_PAPSO</name>
<dbReference type="Proteomes" id="UP000316621">
    <property type="component" value="Chromosome 1"/>
</dbReference>
<evidence type="ECO:0000313" key="1">
    <source>
        <dbReference type="EMBL" id="RZC47442.1"/>
    </source>
</evidence>
<gene>
    <name evidence="1" type="ORF">C5167_040401</name>
</gene>
<sequence length="63" mass="6394">MRRAVTAVSSRSTVQVTTDNAQVESTILQLQAQAADEAGGSRGLKATKLGNTAQAAPCHPGAT</sequence>
<protein>
    <submittedName>
        <fullName evidence="1">Uncharacterized protein</fullName>
    </submittedName>
</protein>
<reference evidence="1 2" key="1">
    <citation type="journal article" date="2018" name="Science">
        <title>The opium poppy genome and morphinan production.</title>
        <authorList>
            <person name="Guo L."/>
            <person name="Winzer T."/>
            <person name="Yang X."/>
            <person name="Li Y."/>
            <person name="Ning Z."/>
            <person name="He Z."/>
            <person name="Teodor R."/>
            <person name="Lu Y."/>
            <person name="Bowser T.A."/>
            <person name="Graham I.A."/>
            <person name="Ye K."/>
        </authorList>
    </citation>
    <scope>NUCLEOTIDE SEQUENCE [LARGE SCALE GENOMIC DNA]</scope>
    <source>
        <strain evidence="2">cv. HN1</strain>
        <tissue evidence="1">Leaves</tissue>
    </source>
</reference>
<organism evidence="1 2">
    <name type="scientific">Papaver somniferum</name>
    <name type="common">Opium poppy</name>
    <dbReference type="NCBI Taxonomy" id="3469"/>
    <lineage>
        <taxon>Eukaryota</taxon>
        <taxon>Viridiplantae</taxon>
        <taxon>Streptophyta</taxon>
        <taxon>Embryophyta</taxon>
        <taxon>Tracheophyta</taxon>
        <taxon>Spermatophyta</taxon>
        <taxon>Magnoliopsida</taxon>
        <taxon>Ranunculales</taxon>
        <taxon>Papaveraceae</taxon>
        <taxon>Papaveroideae</taxon>
        <taxon>Papaver</taxon>
    </lineage>
</organism>
<evidence type="ECO:0000313" key="2">
    <source>
        <dbReference type="Proteomes" id="UP000316621"/>
    </source>
</evidence>
<dbReference type="AlphaFoldDB" id="A0A4Y7IIA9"/>